<dbReference type="EMBL" id="JAYMYS010000002">
    <property type="protein sequence ID" value="KAK7406665.1"/>
    <property type="molecule type" value="Genomic_DNA"/>
</dbReference>
<evidence type="ECO:0000313" key="3">
    <source>
        <dbReference type="Proteomes" id="UP001386955"/>
    </source>
</evidence>
<gene>
    <name evidence="2" type="ORF">VNO78_08294</name>
</gene>
<dbReference type="AlphaFoldDB" id="A0AAN9SVU2"/>
<dbReference type="Proteomes" id="UP001386955">
    <property type="component" value="Unassembled WGS sequence"/>
</dbReference>
<keyword evidence="1" id="KW-1133">Transmembrane helix</keyword>
<keyword evidence="1" id="KW-0472">Membrane</keyword>
<accession>A0AAN9SVU2</accession>
<sequence length="83" mass="9084">MSLEDKNPEGHQCMENGDKRREFNKYAFASVLAATTVSAIFGYVVGAMTGALIFIKEDLKISDLQVQLLAGIEQESLTRALSC</sequence>
<organism evidence="2 3">
    <name type="scientific">Psophocarpus tetragonolobus</name>
    <name type="common">Winged bean</name>
    <name type="synonym">Dolichos tetragonolobus</name>
    <dbReference type="NCBI Taxonomy" id="3891"/>
    <lineage>
        <taxon>Eukaryota</taxon>
        <taxon>Viridiplantae</taxon>
        <taxon>Streptophyta</taxon>
        <taxon>Embryophyta</taxon>
        <taxon>Tracheophyta</taxon>
        <taxon>Spermatophyta</taxon>
        <taxon>Magnoliopsida</taxon>
        <taxon>eudicotyledons</taxon>
        <taxon>Gunneridae</taxon>
        <taxon>Pentapetalae</taxon>
        <taxon>rosids</taxon>
        <taxon>fabids</taxon>
        <taxon>Fabales</taxon>
        <taxon>Fabaceae</taxon>
        <taxon>Papilionoideae</taxon>
        <taxon>50 kb inversion clade</taxon>
        <taxon>NPAAA clade</taxon>
        <taxon>indigoferoid/millettioid clade</taxon>
        <taxon>Phaseoleae</taxon>
        <taxon>Psophocarpus</taxon>
    </lineage>
</organism>
<feature type="transmembrane region" description="Helical" evidence="1">
    <location>
        <begin position="26"/>
        <end position="55"/>
    </location>
</feature>
<proteinExistence type="predicted"/>
<comment type="caution">
    <text evidence="2">The sequence shown here is derived from an EMBL/GenBank/DDBJ whole genome shotgun (WGS) entry which is preliminary data.</text>
</comment>
<name>A0AAN9SVU2_PSOTE</name>
<protein>
    <submittedName>
        <fullName evidence="2">Uncharacterized protein</fullName>
    </submittedName>
</protein>
<keyword evidence="3" id="KW-1185">Reference proteome</keyword>
<reference evidence="2 3" key="1">
    <citation type="submission" date="2024-01" db="EMBL/GenBank/DDBJ databases">
        <title>The genomes of 5 underutilized Papilionoideae crops provide insights into root nodulation and disease resistanc.</title>
        <authorList>
            <person name="Jiang F."/>
        </authorList>
    </citation>
    <scope>NUCLEOTIDE SEQUENCE [LARGE SCALE GENOMIC DNA]</scope>
    <source>
        <strain evidence="2">DUOXIRENSHENG_FW03</strain>
        <tissue evidence="2">Leaves</tissue>
    </source>
</reference>
<evidence type="ECO:0000313" key="2">
    <source>
        <dbReference type="EMBL" id="KAK7406665.1"/>
    </source>
</evidence>
<evidence type="ECO:0000256" key="1">
    <source>
        <dbReference type="SAM" id="Phobius"/>
    </source>
</evidence>
<keyword evidence="1" id="KW-0812">Transmembrane</keyword>